<evidence type="ECO:0000256" key="1">
    <source>
        <dbReference type="ARBA" id="ARBA00001585"/>
    </source>
</evidence>
<organism evidence="15 16">
    <name type="scientific">Isoalcanivorax pacificus W11-5</name>
    <dbReference type="NCBI Taxonomy" id="391936"/>
    <lineage>
        <taxon>Bacteria</taxon>
        <taxon>Pseudomonadati</taxon>
        <taxon>Pseudomonadota</taxon>
        <taxon>Gammaproteobacteria</taxon>
        <taxon>Oceanospirillales</taxon>
        <taxon>Alcanivoracaceae</taxon>
        <taxon>Isoalcanivorax</taxon>
    </lineage>
</organism>
<dbReference type="PRINTS" id="PR00793">
    <property type="entry name" value="PROAMNOPTASE"/>
</dbReference>
<dbReference type="GO" id="GO:0006508">
    <property type="term" value="P:proteolysis"/>
    <property type="evidence" value="ECO:0007669"/>
    <property type="project" value="UniProtKB-KW"/>
</dbReference>
<dbReference type="NCBIfam" id="TIGR01249">
    <property type="entry name" value="pro_imino_pep_1"/>
    <property type="match status" value="1"/>
</dbReference>
<dbReference type="GO" id="GO:0005737">
    <property type="term" value="C:cytoplasm"/>
    <property type="evidence" value="ECO:0007669"/>
    <property type="project" value="UniProtKB-SubCell"/>
</dbReference>
<feature type="active site" evidence="12">
    <location>
        <position position="269"/>
    </location>
</feature>
<proteinExistence type="inferred from homology"/>
<evidence type="ECO:0000256" key="11">
    <source>
        <dbReference type="PIRNR" id="PIRNR006431"/>
    </source>
</evidence>
<evidence type="ECO:0000256" key="2">
    <source>
        <dbReference type="ARBA" id="ARBA00004496"/>
    </source>
</evidence>
<dbReference type="PANTHER" id="PTHR43722">
    <property type="entry name" value="PROLINE IMINOPEPTIDASE"/>
    <property type="match status" value="1"/>
</dbReference>
<sequence>MHSRVDTALYPETEPWFQRWLAVGDGHELYVEQSGNPDGLPVLVLHGGPGGGCSPHMRRYFDPSRWRIILFDQRGAGRSRPMGGLQANTTEHLLADMALIRHELGVERWMLFGGSWGSTLALLYAQRYPEQVSALVLRGVFLCRREDMDWLYRDGASRIYPEAWASFVGGVPAAEAGDLVAAYYRRLCDDSDPALQQSLAMRWAGWEGACATLLPSPAVLAGFHARALALARIEAHYFAHQGFMPAGGVLAGMPALAQVPGIIVHGRYDMVCPVDQALLLQQHWPAARLEIVPDAGHSASEPSLERALVAAVQALASEVLS</sequence>
<dbReference type="RefSeq" id="WP_041025845.1">
    <property type="nucleotide sequence ID" value="NZ_CP004387.1"/>
</dbReference>
<dbReference type="HOGENOM" id="CLU_043739_2_2_6"/>
<comment type="catalytic activity">
    <reaction evidence="1 11 13">
        <text>Release of N-terminal proline from a peptide.</text>
        <dbReference type="EC" id="3.4.11.5"/>
    </reaction>
</comment>
<gene>
    <name evidence="15" type="ORF">S7S_01580</name>
</gene>
<keyword evidence="6 11" id="KW-0031">Aminopeptidase</keyword>
<dbReference type="Proteomes" id="UP000006764">
    <property type="component" value="Chromosome"/>
</dbReference>
<dbReference type="InterPro" id="IPR000073">
    <property type="entry name" value="AB_hydrolase_1"/>
</dbReference>
<dbReference type="InterPro" id="IPR002410">
    <property type="entry name" value="Peptidase_S33"/>
</dbReference>
<keyword evidence="16" id="KW-1185">Reference proteome</keyword>
<dbReference type="AlphaFoldDB" id="A0A0B4XJ61"/>
<name>A0A0B4XJ61_9GAMM</name>
<dbReference type="STRING" id="391936.S7S_01580"/>
<dbReference type="EMBL" id="CP004387">
    <property type="protein sequence ID" value="AJD46740.1"/>
    <property type="molecule type" value="Genomic_DNA"/>
</dbReference>
<evidence type="ECO:0000256" key="7">
    <source>
        <dbReference type="ARBA" id="ARBA00022490"/>
    </source>
</evidence>
<evidence type="ECO:0000256" key="10">
    <source>
        <dbReference type="ARBA" id="ARBA00029605"/>
    </source>
</evidence>
<evidence type="ECO:0000259" key="14">
    <source>
        <dbReference type="Pfam" id="PF00561"/>
    </source>
</evidence>
<dbReference type="EC" id="3.4.11.5" evidence="4 11"/>
<keyword evidence="7 11" id="KW-0963">Cytoplasm</keyword>
<dbReference type="PIRSF" id="PIRSF006431">
    <property type="entry name" value="Pept_S33"/>
    <property type="match status" value="1"/>
</dbReference>
<feature type="active site" description="Nucleophile" evidence="12">
    <location>
        <position position="115"/>
    </location>
</feature>
<evidence type="ECO:0000256" key="5">
    <source>
        <dbReference type="ARBA" id="ARBA00021843"/>
    </source>
</evidence>
<evidence type="ECO:0000256" key="4">
    <source>
        <dbReference type="ARBA" id="ARBA00012568"/>
    </source>
</evidence>
<feature type="active site" description="Proton donor" evidence="12">
    <location>
        <position position="297"/>
    </location>
</feature>
<dbReference type="KEGG" id="apac:S7S_01580"/>
<evidence type="ECO:0000256" key="9">
    <source>
        <dbReference type="ARBA" id="ARBA00022801"/>
    </source>
</evidence>
<protein>
    <recommendedName>
        <fullName evidence="5 11">Proline iminopeptidase</fullName>
        <shortName evidence="11">PIP</shortName>
        <ecNumber evidence="4 11">3.4.11.5</ecNumber>
    </recommendedName>
    <alternativeName>
        <fullName evidence="10 11">Prolyl aminopeptidase</fullName>
    </alternativeName>
</protein>
<evidence type="ECO:0000256" key="3">
    <source>
        <dbReference type="ARBA" id="ARBA00010088"/>
    </source>
</evidence>
<evidence type="ECO:0000256" key="13">
    <source>
        <dbReference type="RuleBase" id="RU003421"/>
    </source>
</evidence>
<dbReference type="InterPro" id="IPR005944">
    <property type="entry name" value="Pro_iminopeptidase"/>
</dbReference>
<accession>A0A0B4XJ61</accession>
<comment type="subcellular location">
    <subcellularLocation>
        <location evidence="2 11">Cytoplasm</location>
    </subcellularLocation>
</comment>
<feature type="domain" description="AB hydrolase-1" evidence="14">
    <location>
        <begin position="41"/>
        <end position="300"/>
    </location>
</feature>
<evidence type="ECO:0000313" key="16">
    <source>
        <dbReference type="Proteomes" id="UP000006764"/>
    </source>
</evidence>
<dbReference type="Pfam" id="PF00561">
    <property type="entry name" value="Abhydrolase_1"/>
    <property type="match status" value="1"/>
</dbReference>
<dbReference type="PRINTS" id="PR00111">
    <property type="entry name" value="ABHYDROLASE"/>
</dbReference>
<dbReference type="PANTHER" id="PTHR43722:SF1">
    <property type="entry name" value="PROLINE IMINOPEPTIDASE"/>
    <property type="match status" value="1"/>
</dbReference>
<evidence type="ECO:0000256" key="6">
    <source>
        <dbReference type="ARBA" id="ARBA00022438"/>
    </source>
</evidence>
<evidence type="ECO:0000313" key="15">
    <source>
        <dbReference type="EMBL" id="AJD46740.1"/>
    </source>
</evidence>
<keyword evidence="8 11" id="KW-0645">Protease</keyword>
<evidence type="ECO:0000256" key="8">
    <source>
        <dbReference type="ARBA" id="ARBA00022670"/>
    </source>
</evidence>
<comment type="similarity">
    <text evidence="3 11 13">Belongs to the peptidase S33 family.</text>
</comment>
<dbReference type="OrthoDB" id="9796770at2"/>
<reference evidence="15 16" key="1">
    <citation type="journal article" date="2012" name="J. Bacteriol.">
        <title>Genome sequence of an alkane-degrading bacterium, Alcanivorax pacificus type strain W11-5, isolated from deep sea sediment.</title>
        <authorList>
            <person name="Lai Q."/>
            <person name="Shao Z."/>
        </authorList>
    </citation>
    <scope>NUCLEOTIDE SEQUENCE [LARGE SCALE GENOMIC DNA]</scope>
    <source>
        <strain evidence="15 16">W11-5</strain>
    </source>
</reference>
<dbReference type="SUPFAM" id="SSF53474">
    <property type="entry name" value="alpha/beta-Hydrolases"/>
    <property type="match status" value="1"/>
</dbReference>
<dbReference type="Gene3D" id="3.40.50.1820">
    <property type="entry name" value="alpha/beta hydrolase"/>
    <property type="match status" value="1"/>
</dbReference>
<dbReference type="InterPro" id="IPR029058">
    <property type="entry name" value="AB_hydrolase_fold"/>
</dbReference>
<keyword evidence="9 11" id="KW-0378">Hydrolase</keyword>
<evidence type="ECO:0000256" key="12">
    <source>
        <dbReference type="PIRSR" id="PIRSR006431-1"/>
    </source>
</evidence>
<dbReference type="GO" id="GO:0004177">
    <property type="term" value="F:aminopeptidase activity"/>
    <property type="evidence" value="ECO:0007669"/>
    <property type="project" value="UniProtKB-UniRule"/>
</dbReference>